<dbReference type="GeneID" id="70132751"/>
<protein>
    <submittedName>
        <fullName evidence="1">Uncharacterized protein</fullName>
    </submittedName>
</protein>
<accession>A0A9P8RJ17</accession>
<dbReference type="RefSeq" id="XP_045953268.1">
    <property type="nucleotide sequence ID" value="XM_046103860.1"/>
</dbReference>
<keyword evidence="2" id="KW-1185">Reference proteome</keyword>
<evidence type="ECO:0000313" key="2">
    <source>
        <dbReference type="Proteomes" id="UP000758603"/>
    </source>
</evidence>
<sequence>MAPKYLKEAVALQVLIEANVRLLFPDVPLHIITAKCEDEQIYACVVQVYEIDGKKQHQILLQGEPGHSHWGFKSSLESIFRKSQALLGKELNLIALEESDSKY</sequence>
<organism evidence="1 2">
    <name type="scientific">Truncatella angustata</name>
    <dbReference type="NCBI Taxonomy" id="152316"/>
    <lineage>
        <taxon>Eukaryota</taxon>
        <taxon>Fungi</taxon>
        <taxon>Dikarya</taxon>
        <taxon>Ascomycota</taxon>
        <taxon>Pezizomycotina</taxon>
        <taxon>Sordariomycetes</taxon>
        <taxon>Xylariomycetidae</taxon>
        <taxon>Amphisphaeriales</taxon>
        <taxon>Sporocadaceae</taxon>
        <taxon>Truncatella</taxon>
    </lineage>
</organism>
<dbReference type="EMBL" id="JAGPXC010000009">
    <property type="protein sequence ID" value="KAH6646754.1"/>
    <property type="molecule type" value="Genomic_DNA"/>
</dbReference>
<proteinExistence type="predicted"/>
<name>A0A9P8RJ17_9PEZI</name>
<dbReference type="Proteomes" id="UP000758603">
    <property type="component" value="Unassembled WGS sequence"/>
</dbReference>
<reference evidence="1" key="1">
    <citation type="journal article" date="2021" name="Nat. Commun.">
        <title>Genetic determinants of endophytism in the Arabidopsis root mycobiome.</title>
        <authorList>
            <person name="Mesny F."/>
            <person name="Miyauchi S."/>
            <person name="Thiergart T."/>
            <person name="Pickel B."/>
            <person name="Atanasova L."/>
            <person name="Karlsson M."/>
            <person name="Huettel B."/>
            <person name="Barry K.W."/>
            <person name="Haridas S."/>
            <person name="Chen C."/>
            <person name="Bauer D."/>
            <person name="Andreopoulos W."/>
            <person name="Pangilinan J."/>
            <person name="LaButti K."/>
            <person name="Riley R."/>
            <person name="Lipzen A."/>
            <person name="Clum A."/>
            <person name="Drula E."/>
            <person name="Henrissat B."/>
            <person name="Kohler A."/>
            <person name="Grigoriev I.V."/>
            <person name="Martin F.M."/>
            <person name="Hacquard S."/>
        </authorList>
    </citation>
    <scope>NUCLEOTIDE SEQUENCE</scope>
    <source>
        <strain evidence="1">MPI-SDFR-AT-0073</strain>
    </source>
</reference>
<gene>
    <name evidence="1" type="ORF">BKA67DRAFT_580467</name>
</gene>
<dbReference type="AlphaFoldDB" id="A0A9P8RJ17"/>
<comment type="caution">
    <text evidence="1">The sequence shown here is derived from an EMBL/GenBank/DDBJ whole genome shotgun (WGS) entry which is preliminary data.</text>
</comment>
<dbReference type="OrthoDB" id="4976098at2759"/>
<evidence type="ECO:0000313" key="1">
    <source>
        <dbReference type="EMBL" id="KAH6646754.1"/>
    </source>
</evidence>